<dbReference type="FunFam" id="2.40.50.140:FF:000004">
    <property type="entry name" value="Elongation factor P"/>
    <property type="match status" value="1"/>
</dbReference>
<dbReference type="InterPro" id="IPR013852">
    <property type="entry name" value="Transl_elong_P/YeiP_CS"/>
</dbReference>
<comment type="similarity">
    <text evidence="1">Belongs to the elongation factor P family.</text>
</comment>
<dbReference type="GO" id="GO:0005829">
    <property type="term" value="C:cytosol"/>
    <property type="evidence" value="ECO:0007669"/>
    <property type="project" value="UniProtKB-ARBA"/>
</dbReference>
<dbReference type="PANTHER" id="PTHR30053:SF14">
    <property type="entry name" value="TRANSLATION ELONGATION FACTOR KOW-LIKE DOMAIN-CONTAINING PROTEIN"/>
    <property type="match status" value="1"/>
</dbReference>
<dbReference type="InterPro" id="IPR014722">
    <property type="entry name" value="Rib_uL2_dom2"/>
</dbReference>
<accession>A0A518D9R2</accession>
<dbReference type="Pfam" id="PF08207">
    <property type="entry name" value="EFP_N"/>
    <property type="match status" value="1"/>
</dbReference>
<sequence>MLAKDIKPGVIVVNNGAPHLIESLSVQSPSARGGATLYKFRARNLVTKQKADITLKGTEGLDDADFEKRAVSLMYADTEVAHLLDGENYQQYELALADAADDLLYVTDGLEGMFALIYNGECVGIQLPTTVELTITECDPGVKGNSATGRTKPAKMETGLQVNVPEYLKQGEKIKIDTRTGEFLSRA</sequence>
<dbReference type="PANTHER" id="PTHR30053">
    <property type="entry name" value="ELONGATION FACTOR P"/>
    <property type="match status" value="1"/>
</dbReference>
<evidence type="ECO:0000259" key="2">
    <source>
        <dbReference type="SMART" id="SM00841"/>
    </source>
</evidence>
<feature type="domain" description="Translation elongation factor P/YeiP central" evidence="3">
    <location>
        <begin position="68"/>
        <end position="123"/>
    </location>
</feature>
<dbReference type="GO" id="GO:0043043">
    <property type="term" value="P:peptide biosynthetic process"/>
    <property type="evidence" value="ECO:0007669"/>
    <property type="project" value="InterPro"/>
</dbReference>
<dbReference type="AlphaFoldDB" id="A0A518D9R2"/>
<evidence type="ECO:0000313" key="5">
    <source>
        <dbReference type="Proteomes" id="UP000317429"/>
    </source>
</evidence>
<dbReference type="Proteomes" id="UP000317429">
    <property type="component" value="Chromosome"/>
</dbReference>
<dbReference type="GO" id="GO:0003746">
    <property type="term" value="F:translation elongation factor activity"/>
    <property type="evidence" value="ECO:0007669"/>
    <property type="project" value="UniProtKB-KW"/>
</dbReference>
<dbReference type="EMBL" id="CP036291">
    <property type="protein sequence ID" value="QDU88173.1"/>
    <property type="molecule type" value="Genomic_DNA"/>
</dbReference>
<dbReference type="SMART" id="SM00841">
    <property type="entry name" value="Elong-fact-P_C"/>
    <property type="match status" value="1"/>
</dbReference>
<dbReference type="InterPro" id="IPR001059">
    <property type="entry name" value="Transl_elong_P/YeiP_cen"/>
</dbReference>
<evidence type="ECO:0000313" key="4">
    <source>
        <dbReference type="EMBL" id="QDU88173.1"/>
    </source>
</evidence>
<dbReference type="CDD" id="cd05794">
    <property type="entry name" value="S1_EF-P_repeat_2"/>
    <property type="match status" value="1"/>
</dbReference>
<dbReference type="OrthoDB" id="9801844at2"/>
<dbReference type="InterPro" id="IPR008991">
    <property type="entry name" value="Translation_prot_SH3-like_sf"/>
</dbReference>
<evidence type="ECO:0000256" key="1">
    <source>
        <dbReference type="ARBA" id="ARBA00009479"/>
    </source>
</evidence>
<name>A0A518D9R2_9BACT</name>
<protein>
    <submittedName>
        <fullName evidence="4">Elongation factor P-like protein</fullName>
    </submittedName>
</protein>
<feature type="domain" description="Elongation factor P C-terminal" evidence="2">
    <location>
        <begin position="131"/>
        <end position="186"/>
    </location>
</feature>
<dbReference type="RefSeq" id="WP_145282802.1">
    <property type="nucleotide sequence ID" value="NZ_CP036291.1"/>
</dbReference>
<dbReference type="InterPro" id="IPR015365">
    <property type="entry name" value="Elong-fact-P_C"/>
</dbReference>
<reference evidence="4 5" key="1">
    <citation type="submission" date="2019-02" db="EMBL/GenBank/DDBJ databases">
        <title>Deep-cultivation of Planctomycetes and their phenomic and genomic characterization uncovers novel biology.</title>
        <authorList>
            <person name="Wiegand S."/>
            <person name="Jogler M."/>
            <person name="Boedeker C."/>
            <person name="Pinto D."/>
            <person name="Vollmers J."/>
            <person name="Rivas-Marin E."/>
            <person name="Kohn T."/>
            <person name="Peeters S.H."/>
            <person name="Heuer A."/>
            <person name="Rast P."/>
            <person name="Oberbeckmann S."/>
            <person name="Bunk B."/>
            <person name="Jeske O."/>
            <person name="Meyerdierks A."/>
            <person name="Storesund J.E."/>
            <person name="Kallscheuer N."/>
            <person name="Luecker S."/>
            <person name="Lage O.M."/>
            <person name="Pohl T."/>
            <person name="Merkel B.J."/>
            <person name="Hornburger P."/>
            <person name="Mueller R.-W."/>
            <person name="Bruemmer F."/>
            <person name="Labrenz M."/>
            <person name="Spormann A.M."/>
            <person name="Op den Camp H."/>
            <person name="Overmann J."/>
            <person name="Amann R."/>
            <person name="Jetten M.S.M."/>
            <person name="Mascher T."/>
            <person name="Medema M.H."/>
            <person name="Devos D.P."/>
            <person name="Kaster A.-K."/>
            <person name="Ovreas L."/>
            <person name="Rohde M."/>
            <person name="Galperin M.Y."/>
            <person name="Jogler C."/>
        </authorList>
    </citation>
    <scope>NUCLEOTIDE SEQUENCE [LARGE SCALE GENOMIC DNA]</scope>
    <source>
        <strain evidence="4 5">Pla175</strain>
    </source>
</reference>
<dbReference type="Gene3D" id="2.40.50.140">
    <property type="entry name" value="Nucleic acid-binding proteins"/>
    <property type="match status" value="2"/>
</dbReference>
<keyword evidence="4" id="KW-0648">Protein biosynthesis</keyword>
<evidence type="ECO:0000259" key="3">
    <source>
        <dbReference type="SMART" id="SM01185"/>
    </source>
</evidence>
<dbReference type="InterPro" id="IPR013185">
    <property type="entry name" value="Transl_elong_KOW-like"/>
</dbReference>
<dbReference type="SUPFAM" id="SSF50104">
    <property type="entry name" value="Translation proteins SH3-like domain"/>
    <property type="match status" value="1"/>
</dbReference>
<dbReference type="KEGG" id="pnd:Pla175_15440"/>
<proteinExistence type="inferred from homology"/>
<dbReference type="Gene3D" id="2.30.30.30">
    <property type="match status" value="1"/>
</dbReference>
<dbReference type="Pfam" id="PF01132">
    <property type="entry name" value="EFP"/>
    <property type="match status" value="1"/>
</dbReference>
<dbReference type="SUPFAM" id="SSF50249">
    <property type="entry name" value="Nucleic acid-binding proteins"/>
    <property type="match status" value="2"/>
</dbReference>
<gene>
    <name evidence="4" type="primary">yeiP</name>
    <name evidence="4" type="ORF">Pla175_15440</name>
</gene>
<keyword evidence="5" id="KW-1185">Reference proteome</keyword>
<dbReference type="InterPro" id="IPR012340">
    <property type="entry name" value="NA-bd_OB-fold"/>
</dbReference>
<dbReference type="InterPro" id="IPR020599">
    <property type="entry name" value="Transl_elong_fac_P/YeiP"/>
</dbReference>
<dbReference type="Pfam" id="PF09285">
    <property type="entry name" value="Elong-fact-P_C"/>
    <property type="match status" value="1"/>
</dbReference>
<dbReference type="PIRSF" id="PIRSF005901">
    <property type="entry name" value="EF-P"/>
    <property type="match status" value="1"/>
</dbReference>
<organism evidence="4 5">
    <name type="scientific">Pirellulimonas nuda</name>
    <dbReference type="NCBI Taxonomy" id="2528009"/>
    <lineage>
        <taxon>Bacteria</taxon>
        <taxon>Pseudomonadati</taxon>
        <taxon>Planctomycetota</taxon>
        <taxon>Planctomycetia</taxon>
        <taxon>Pirellulales</taxon>
        <taxon>Lacipirellulaceae</taxon>
        <taxon>Pirellulimonas</taxon>
    </lineage>
</organism>
<keyword evidence="4" id="KW-0251">Elongation factor</keyword>
<dbReference type="PROSITE" id="PS01275">
    <property type="entry name" value="EFP"/>
    <property type="match status" value="1"/>
</dbReference>
<dbReference type="SMART" id="SM01185">
    <property type="entry name" value="EFP"/>
    <property type="match status" value="1"/>
</dbReference>